<dbReference type="EMBL" id="SULG01000028">
    <property type="protein sequence ID" value="TLD42100.1"/>
    <property type="molecule type" value="Genomic_DNA"/>
</dbReference>
<sequence length="50" mass="5652">MENNKPPVIPLDPSLKTYPYPHLQNTMKRCLAGGVSPEIFILCKPISGWR</sequence>
<dbReference type="AlphaFoldDB" id="A0A533QND4"/>
<organism evidence="1 2">
    <name type="scientific">Candidatus Jettenia ecosi</name>
    <dbReference type="NCBI Taxonomy" id="2494326"/>
    <lineage>
        <taxon>Bacteria</taxon>
        <taxon>Pseudomonadati</taxon>
        <taxon>Planctomycetota</taxon>
        <taxon>Candidatus Brocadiia</taxon>
        <taxon>Candidatus Brocadiales</taxon>
        <taxon>Candidatus Brocadiaceae</taxon>
        <taxon>Candidatus Jettenia</taxon>
    </lineage>
</organism>
<dbReference type="Proteomes" id="UP000319783">
    <property type="component" value="Unassembled WGS sequence"/>
</dbReference>
<evidence type="ECO:0000313" key="2">
    <source>
        <dbReference type="Proteomes" id="UP000319783"/>
    </source>
</evidence>
<proteinExistence type="predicted"/>
<protein>
    <submittedName>
        <fullName evidence="1">Uncharacterized protein</fullName>
    </submittedName>
</protein>
<accession>A0A533QND4</accession>
<reference evidence="1 2" key="1">
    <citation type="submission" date="2019-04" db="EMBL/GenBank/DDBJ databases">
        <title>Genome of a novel bacterium Candidatus Jettenia ecosi reconstructed from metagenome of an anammox bioreactor.</title>
        <authorList>
            <person name="Mardanov A.V."/>
            <person name="Beletsky A.V."/>
            <person name="Ravin N.V."/>
            <person name="Botchkova E.A."/>
            <person name="Litti Y.V."/>
            <person name="Nozhevnikova A.N."/>
        </authorList>
    </citation>
    <scope>NUCLEOTIDE SEQUENCE [LARGE SCALE GENOMIC DNA]</scope>
    <source>
        <strain evidence="1">J2</strain>
    </source>
</reference>
<evidence type="ECO:0000313" key="1">
    <source>
        <dbReference type="EMBL" id="TLD42100.1"/>
    </source>
</evidence>
<comment type="caution">
    <text evidence="1">The sequence shown here is derived from an EMBL/GenBank/DDBJ whole genome shotgun (WGS) entry which is preliminary data.</text>
</comment>
<name>A0A533QND4_9BACT</name>
<gene>
    <name evidence="1" type="ORF">JETT_1668</name>
</gene>